<evidence type="ECO:0000256" key="1">
    <source>
        <dbReference type="SAM" id="MobiDB-lite"/>
    </source>
</evidence>
<protein>
    <submittedName>
        <fullName evidence="2">Uncharacterized protein</fullName>
    </submittedName>
</protein>
<proteinExistence type="predicted"/>
<dbReference type="AlphaFoldDB" id="A0AA40E3N6"/>
<name>A0AA40E3N6_9PEZI</name>
<feature type="region of interest" description="Disordered" evidence="1">
    <location>
        <begin position="1"/>
        <end position="53"/>
    </location>
</feature>
<keyword evidence="3" id="KW-1185">Reference proteome</keyword>
<evidence type="ECO:0000313" key="2">
    <source>
        <dbReference type="EMBL" id="KAK0721398.1"/>
    </source>
</evidence>
<reference evidence="2" key="1">
    <citation type="submission" date="2023-06" db="EMBL/GenBank/DDBJ databases">
        <title>Genome-scale phylogeny and comparative genomics of the fungal order Sordariales.</title>
        <authorList>
            <consortium name="Lawrence Berkeley National Laboratory"/>
            <person name="Hensen N."/>
            <person name="Bonometti L."/>
            <person name="Westerberg I."/>
            <person name="Brannstrom I.O."/>
            <person name="Guillou S."/>
            <person name="Cros-Aarteil S."/>
            <person name="Calhoun S."/>
            <person name="Haridas S."/>
            <person name="Kuo A."/>
            <person name="Mondo S."/>
            <person name="Pangilinan J."/>
            <person name="Riley R."/>
            <person name="Labutti K."/>
            <person name="Andreopoulos B."/>
            <person name="Lipzen A."/>
            <person name="Chen C."/>
            <person name="Yanf M."/>
            <person name="Daum C."/>
            <person name="Ng V."/>
            <person name="Clum A."/>
            <person name="Steindorff A."/>
            <person name="Ohm R."/>
            <person name="Martin F."/>
            <person name="Silar P."/>
            <person name="Natvig D."/>
            <person name="Lalanne C."/>
            <person name="Gautier V."/>
            <person name="Ament-Velasquez S.L."/>
            <person name="Kruys A."/>
            <person name="Hutchinson M.I."/>
            <person name="Powell A.J."/>
            <person name="Barry K."/>
            <person name="Miller A.N."/>
            <person name="Grigoriev I.V."/>
            <person name="Debuchy R."/>
            <person name="Gladieux P."/>
            <person name="Thoren M.H."/>
            <person name="Johannesson H."/>
        </authorList>
    </citation>
    <scope>NUCLEOTIDE SEQUENCE</scope>
    <source>
        <strain evidence="2">CBS 540.89</strain>
    </source>
</reference>
<dbReference type="Proteomes" id="UP001172159">
    <property type="component" value="Unassembled WGS sequence"/>
</dbReference>
<dbReference type="EMBL" id="JAUKTV010000012">
    <property type="protein sequence ID" value="KAK0721398.1"/>
    <property type="molecule type" value="Genomic_DNA"/>
</dbReference>
<evidence type="ECO:0000313" key="3">
    <source>
        <dbReference type="Proteomes" id="UP001172159"/>
    </source>
</evidence>
<feature type="compositionally biased region" description="Polar residues" evidence="1">
    <location>
        <begin position="31"/>
        <end position="43"/>
    </location>
</feature>
<comment type="caution">
    <text evidence="2">The sequence shown here is derived from an EMBL/GenBank/DDBJ whole genome shotgun (WGS) entry which is preliminary data.</text>
</comment>
<organism evidence="2 3">
    <name type="scientific">Apiosordaria backusii</name>
    <dbReference type="NCBI Taxonomy" id="314023"/>
    <lineage>
        <taxon>Eukaryota</taxon>
        <taxon>Fungi</taxon>
        <taxon>Dikarya</taxon>
        <taxon>Ascomycota</taxon>
        <taxon>Pezizomycotina</taxon>
        <taxon>Sordariomycetes</taxon>
        <taxon>Sordariomycetidae</taxon>
        <taxon>Sordariales</taxon>
        <taxon>Lasiosphaeriaceae</taxon>
        <taxon>Apiosordaria</taxon>
    </lineage>
</organism>
<accession>A0AA40E3N6</accession>
<gene>
    <name evidence="2" type="ORF">B0T21DRAFT_351351</name>
</gene>
<sequence>MTKYPPNPDSPSNSTPKVRPMSSPQSPPNPTRSETSLGLNRTQPARKGAGHFSSPSYLPGGSYVGIDVVQLVLRQFLWSRRPFEKTQVAGSGGARQEYSTNLDGDFMGGKYLLKMRRSPTRRGISRPNWMKMPSLMFIGGYYVSIRSGMRLATSINIYRSPSSLRLDHSDIEGIMQGWIYPIKGDNGSIQNVQWDQDEQSRSTVG</sequence>